<evidence type="ECO:0000256" key="18">
    <source>
        <dbReference type="ARBA" id="ARBA00048091"/>
    </source>
</evidence>
<accession>A0AAX7TND4</accession>
<evidence type="ECO:0000256" key="2">
    <source>
        <dbReference type="ARBA" id="ARBA00004323"/>
    </source>
</evidence>
<keyword evidence="13" id="KW-0464">Manganese</keyword>
<keyword evidence="6" id="KW-0812">Transmembrane</keyword>
<keyword evidence="12" id="KW-0325">Glycoprotein</keyword>
<dbReference type="GO" id="GO:0042285">
    <property type="term" value="F:xylosyltransferase activity"/>
    <property type="evidence" value="ECO:0007669"/>
    <property type="project" value="TreeGrafter"/>
</dbReference>
<dbReference type="InterPro" id="IPR051292">
    <property type="entry name" value="Xyl/GlcA_transferase"/>
</dbReference>
<comment type="catalytic activity">
    <reaction evidence="19">
        <text>3-O-{(1-&gt;[3)-alpha-D-Xyl-(1-&gt;3)-beta-D-GlcA-(1-&gt;](n)-4)-beta-D-Xyl-(1-&gt;4)-Rib-ol-P-Rib-ol-P-3-beta-D-GalNAc-(1-&gt;3)-beta-D-GlcNAc-(1-&gt;4)-O-6-P-alpha-D-Man}-L-Thr-[protein] + UDP-alpha-D-glucuronate = 3-O-{beta-D-GlcA-(1-&gt;[3)-alpha-D-Xyl-(1-&gt;3)-beta-D-GlcA-(1-&gt;](n)-4)-beta-D-Xyl-(1-&gt;4)-Rib-ol-P-Rib-ol-P-3-beta-D-GalNAc-(1-&gt;3)-beta-D-GlcNAc-(1-&gt;4)-O-6-P-alpha-D-Man}-L-Thr-[protein] + UDP + H(+)</text>
        <dbReference type="Rhea" id="RHEA:67924"/>
        <dbReference type="Rhea" id="RHEA-COMP:17484"/>
        <dbReference type="Rhea" id="RHEA-COMP:17486"/>
        <dbReference type="ChEBI" id="CHEBI:15378"/>
        <dbReference type="ChEBI" id="CHEBI:58052"/>
        <dbReference type="ChEBI" id="CHEBI:58223"/>
        <dbReference type="ChEBI" id="CHEBI:177354"/>
        <dbReference type="ChEBI" id="CHEBI:177355"/>
    </reaction>
    <physiologicalReaction direction="left-to-right" evidence="19">
        <dbReference type="Rhea" id="RHEA:67925"/>
    </physiologicalReaction>
</comment>
<dbReference type="Proteomes" id="UP000265100">
    <property type="component" value="Chromosome 1"/>
</dbReference>
<dbReference type="PANTHER" id="PTHR12270">
    <property type="entry name" value="GLYCOSYLTRANSFERASE-RELATED"/>
    <property type="match status" value="1"/>
</dbReference>
<dbReference type="Ensembl" id="ENSACLT00000074659.1">
    <property type="protein sequence ID" value="ENSACLP00000058092.1"/>
    <property type="gene ID" value="ENSACLG00000003943.2"/>
</dbReference>
<keyword evidence="14" id="KW-0511">Multifunctional enzyme</keyword>
<comment type="function">
    <text evidence="17">Bifunctional glycosyltransferase with both alpha-1,3-xylosyltransferase and beta-1,3-glucuronyltransferase activities involved in the maturation of alpha-dystroglycan (DAG1) by glycosylation leading to DAG1 binding to laminin G-like domain-containing extracellular proteins with high affinity and in a phosphorylated-O-mannosyl trisaccharide dependent manner. Elongates the glucuronyl-beta-1,4-xylose-beta disaccharide primer structure by adding repeating units [-3-Xylose-alpha-1,3-GlcA-beta-1-] to produce a heteropolysaccharide. Supports the maturation of DAG1 more effectively than LARGE1. In addition, can modify both heparan sulfate (HS)- and chondroitin/dermatan sulfate (CS/DS)-proteoglycans (PGs), namely GPC4, with a glycosaminoglycan (GAG)-like polysaccharide composed of xylose and glucuronic acid to confer laminin binding.</text>
</comment>
<evidence type="ECO:0000256" key="20">
    <source>
        <dbReference type="ARBA" id="ARBA00049472"/>
    </source>
</evidence>
<reference evidence="21" key="1">
    <citation type="submission" date="2018-05" db="EMBL/GenBank/DDBJ databases">
        <authorList>
            <person name="Datahose"/>
        </authorList>
    </citation>
    <scope>NUCLEOTIDE SEQUENCE</scope>
</reference>
<keyword evidence="11" id="KW-0472">Membrane</keyword>
<evidence type="ECO:0000256" key="7">
    <source>
        <dbReference type="ARBA" id="ARBA00022723"/>
    </source>
</evidence>
<name>A0AAX7TND4_ASTCA</name>
<keyword evidence="9" id="KW-1133">Transmembrane helix</keyword>
<comment type="catalytic activity">
    <reaction evidence="18">
        <text>3-O-{beta-D-GlcA-(1-&gt;[3)-alpha-D-Xyl-(1-&gt;3)-beta-D-GlcA-(1-&gt;](n)-4)-beta-D-Xyl-(1-&gt;4)-Rib-ol-P-Rib-ol-P-3-beta-D-GalNAc-(1-&gt;3)-beta-D-GlcNAc-(1-&gt;4)-O-6-P-alpha-D-Man}-L-Thr-[protein] + UDP-alpha-D-xylose = 3-O-{(1-&gt;[3)-alpha-D-Xyl-(1-&gt;3)-beta-D-GlcA-(1-&gt;](n+1)-4)-beta-D-Xyl-(1-&gt;4)-Rib-ol-P-Rib-ol-P-3-beta-D-GalNAc-(1-&gt;3)-beta-D-GlcNAc-(1-&gt;4)-O-6-P-alpha-D-Man}-L-Thr-[protein] + UDP + H(+)</text>
        <dbReference type="Rhea" id="RHEA:68368"/>
        <dbReference type="Rhea" id="RHEA-COMP:17485"/>
        <dbReference type="Rhea" id="RHEA-COMP:17486"/>
        <dbReference type="ChEBI" id="CHEBI:15378"/>
        <dbReference type="ChEBI" id="CHEBI:57632"/>
        <dbReference type="ChEBI" id="CHEBI:58223"/>
        <dbReference type="ChEBI" id="CHEBI:177354"/>
        <dbReference type="ChEBI" id="CHEBI:177355"/>
    </reaction>
    <physiologicalReaction direction="left-to-right" evidence="18">
        <dbReference type="Rhea" id="RHEA:68369"/>
    </physiologicalReaction>
</comment>
<dbReference type="InterPro" id="IPR002495">
    <property type="entry name" value="Glyco_trans_8"/>
</dbReference>
<evidence type="ECO:0000256" key="15">
    <source>
        <dbReference type="ARBA" id="ARBA00038461"/>
    </source>
</evidence>
<dbReference type="Pfam" id="PF13896">
    <property type="entry name" value="Glyco_transf_49"/>
    <property type="match status" value="1"/>
</dbReference>
<evidence type="ECO:0000256" key="11">
    <source>
        <dbReference type="ARBA" id="ARBA00023136"/>
    </source>
</evidence>
<keyword evidence="7" id="KW-0479">Metal-binding</keyword>
<evidence type="ECO:0000256" key="16">
    <source>
        <dbReference type="ARBA" id="ARBA00038468"/>
    </source>
</evidence>
<evidence type="ECO:0000256" key="12">
    <source>
        <dbReference type="ARBA" id="ARBA00023180"/>
    </source>
</evidence>
<dbReference type="CDD" id="cd06431">
    <property type="entry name" value="GT8_LARGE_C"/>
    <property type="match status" value="1"/>
</dbReference>
<dbReference type="Pfam" id="PF01501">
    <property type="entry name" value="Glyco_transf_8"/>
    <property type="match status" value="1"/>
</dbReference>
<dbReference type="PANTHER" id="PTHR12270:SF23">
    <property type="entry name" value="XYLOSYL- AND GLUCURONYLTRANSFERASE LARGE2"/>
    <property type="match status" value="1"/>
</dbReference>
<evidence type="ECO:0000256" key="17">
    <source>
        <dbReference type="ARBA" id="ARBA00045795"/>
    </source>
</evidence>
<evidence type="ECO:0000256" key="4">
    <source>
        <dbReference type="ARBA" id="ARBA00022676"/>
    </source>
</evidence>
<comment type="similarity">
    <text evidence="16">In the C-terminal section; belongs to the glycosyltransferase 49 family.</text>
</comment>
<evidence type="ECO:0000256" key="5">
    <source>
        <dbReference type="ARBA" id="ARBA00022679"/>
    </source>
</evidence>
<keyword evidence="4" id="KW-0328">Glycosyltransferase</keyword>
<dbReference type="GO" id="GO:0015020">
    <property type="term" value="F:glucuronosyltransferase activity"/>
    <property type="evidence" value="ECO:0007669"/>
    <property type="project" value="TreeGrafter"/>
</dbReference>
<comment type="similarity">
    <text evidence="15">In the N-terminal section; belongs to the glycosyltransferase 8 family.</text>
</comment>
<evidence type="ECO:0000256" key="1">
    <source>
        <dbReference type="ARBA" id="ARBA00001936"/>
    </source>
</evidence>
<comment type="catalytic activity">
    <reaction evidence="20">
        <text>3-O-[beta-D-GlcA-(1-&gt;3)-beta-D-Xyl-(1-&gt;4)-Rib-ol-P-Rib-ol-P-3-beta-D-GalNAc-(1-&gt;3)-beta-D-GlcNAc-(1-&gt;4)-(O-6-P-alpha-D-Man)]-Thr-[protein] + UDP-alpha-D-xylose = 3-O-[alpha-D-Xyl-(1-&gt;3)-beta-D-GlcA-(1-&gt;4)-beta-D-Xyl-(1-&gt;4)-Rib-ol-P-Rib-ol-P-3-beta-D-GalNAc-(1-&gt;3)-beta-D-GlcNAc-(1-&gt;4)-(O-6-P-alpha-D-Man)]-Thr-[protein] + UDP + H(+)</text>
        <dbReference type="Rhea" id="RHEA:57336"/>
        <dbReference type="Rhea" id="RHEA-COMP:17482"/>
        <dbReference type="Rhea" id="RHEA-COMP:17483"/>
        <dbReference type="ChEBI" id="CHEBI:15378"/>
        <dbReference type="ChEBI" id="CHEBI:57632"/>
        <dbReference type="ChEBI" id="CHEBI:58223"/>
        <dbReference type="ChEBI" id="CHEBI:177336"/>
        <dbReference type="ChEBI" id="CHEBI:177352"/>
    </reaction>
    <physiologicalReaction direction="left-to-right" evidence="20">
        <dbReference type="Rhea" id="RHEA:57337"/>
    </physiologicalReaction>
</comment>
<sequence length="654" mass="76239">PTGVSAPEVAYANVHIVNWRGGPMTSLFCLTEQCLIHVACVCAGHNASRDVVTLVKSVLFHRRNPLHFHFITDTVANRILSSLFQSWMVPSVQVSFYDADELKSEVSWIPNKHYSGIYGLMKLTLTKALPSDLSKVIVLDTDITFATDIAELWGIFRKFTDKQVIGLVENQSDWYLGNLWKNHKPWPALGRGFNTGVILLYLERLRRIGWEQMWRLTAERELMSMLSTSLADQDIFNAFIKQNPVLVHQLPCFWNVQLSDHTRSEQCYTEVSDLKVIHWNSPKKLRVKNKHVEFFRNLYLTFLEYDGNLLRRELFGCPTQASPESVKLQKALEELDEDDQCYDFRRERLTVHRVHLYFLQYDYTPTEDNTDITLVAQLSMDRLQMLEAICKHWEGPISLALYMSDAEAQQFLRYAQASEVLKNRKNVGYHIVYKEGQFYPVNLVRNVALKNANTPYVFLTDVDFLPMYGLYDYLRKSVVQMDMAHTKKALVVPAFETLRYRLSFPKSKAELLSMLDMGTLYTFRYHVWPKGHAPTNYAKWRTATTPYKVEWEPDFEPYVVVRRECPEYDQRFVGFGWNKVSHIMELDAQEYDLMVLPNAFMIHMPHAPSFDISKFRSSSSYRNCLNTLKDEFHQDLSRKYGSAALKYLTAQRNI</sequence>
<evidence type="ECO:0000313" key="21">
    <source>
        <dbReference type="Ensembl" id="ENSACLP00000058092.1"/>
    </source>
</evidence>
<evidence type="ECO:0000256" key="13">
    <source>
        <dbReference type="ARBA" id="ARBA00023211"/>
    </source>
</evidence>
<evidence type="ECO:0000256" key="19">
    <source>
        <dbReference type="ARBA" id="ARBA00049259"/>
    </source>
</evidence>
<protein>
    <recommendedName>
        <fullName evidence="23">LARGE xylosyl- and glucuronyltransferase 2</fullName>
    </recommendedName>
</protein>
<proteinExistence type="inferred from homology"/>
<keyword evidence="10" id="KW-0333">Golgi apparatus</keyword>
<keyword evidence="8" id="KW-0735">Signal-anchor</keyword>
<evidence type="ECO:0000256" key="6">
    <source>
        <dbReference type="ARBA" id="ARBA00022692"/>
    </source>
</evidence>
<dbReference type="Gene3D" id="3.90.550.10">
    <property type="entry name" value="Spore Coat Polysaccharide Biosynthesis Protein SpsA, Chain A"/>
    <property type="match status" value="1"/>
</dbReference>
<reference evidence="21" key="2">
    <citation type="submission" date="2025-08" db="UniProtKB">
        <authorList>
            <consortium name="Ensembl"/>
        </authorList>
    </citation>
    <scope>IDENTIFICATION</scope>
</reference>
<comment type="subcellular location">
    <subcellularLocation>
        <location evidence="2">Golgi apparatus membrane</location>
        <topology evidence="2">Single-pass type II membrane protein</topology>
    </subcellularLocation>
</comment>
<dbReference type="FunFam" id="3.90.550.10:FF:000229">
    <property type="entry name" value="Glycosyltransferase-like protein LARGE"/>
    <property type="match status" value="1"/>
</dbReference>
<dbReference type="SUPFAM" id="SSF53448">
    <property type="entry name" value="Nucleotide-diphospho-sugar transferases"/>
    <property type="match status" value="1"/>
</dbReference>
<evidence type="ECO:0000256" key="8">
    <source>
        <dbReference type="ARBA" id="ARBA00022968"/>
    </source>
</evidence>
<dbReference type="GO" id="GO:0000139">
    <property type="term" value="C:Golgi membrane"/>
    <property type="evidence" value="ECO:0007669"/>
    <property type="project" value="UniProtKB-SubCell"/>
</dbReference>
<evidence type="ECO:0000256" key="9">
    <source>
        <dbReference type="ARBA" id="ARBA00022989"/>
    </source>
</evidence>
<organism evidence="21 22">
    <name type="scientific">Astatotilapia calliptera</name>
    <name type="common">Eastern happy</name>
    <name type="synonym">Chromis callipterus</name>
    <dbReference type="NCBI Taxonomy" id="8154"/>
    <lineage>
        <taxon>Eukaryota</taxon>
        <taxon>Metazoa</taxon>
        <taxon>Chordata</taxon>
        <taxon>Craniata</taxon>
        <taxon>Vertebrata</taxon>
        <taxon>Euteleostomi</taxon>
        <taxon>Actinopterygii</taxon>
        <taxon>Neopterygii</taxon>
        <taxon>Teleostei</taxon>
        <taxon>Neoteleostei</taxon>
        <taxon>Acanthomorphata</taxon>
        <taxon>Ovalentaria</taxon>
        <taxon>Cichlomorphae</taxon>
        <taxon>Cichliformes</taxon>
        <taxon>Cichlidae</taxon>
        <taxon>African cichlids</taxon>
        <taxon>Pseudocrenilabrinae</taxon>
        <taxon>Haplochromini</taxon>
        <taxon>Astatotilapia</taxon>
    </lineage>
</organism>
<evidence type="ECO:0008006" key="23">
    <source>
        <dbReference type="Google" id="ProtNLM"/>
    </source>
</evidence>
<dbReference type="GeneTree" id="ENSGT00940000158758"/>
<keyword evidence="5" id="KW-0808">Transferase</keyword>
<dbReference type="AlphaFoldDB" id="A0AAX7TND4"/>
<evidence type="ECO:0000256" key="14">
    <source>
        <dbReference type="ARBA" id="ARBA00023268"/>
    </source>
</evidence>
<evidence type="ECO:0000313" key="22">
    <source>
        <dbReference type="Proteomes" id="UP000265100"/>
    </source>
</evidence>
<keyword evidence="22" id="KW-1185">Reference proteome</keyword>
<dbReference type="FunFam" id="3.90.550.10:FF:000016">
    <property type="entry name" value="LARGE xylosyl- and glucuronyltransferase 2"/>
    <property type="match status" value="1"/>
</dbReference>
<dbReference type="GO" id="GO:0046872">
    <property type="term" value="F:metal ion binding"/>
    <property type="evidence" value="ECO:0007669"/>
    <property type="project" value="UniProtKB-KW"/>
</dbReference>
<evidence type="ECO:0000256" key="3">
    <source>
        <dbReference type="ARBA" id="ARBA00004922"/>
    </source>
</evidence>
<dbReference type="GO" id="GO:0035269">
    <property type="term" value="P:protein O-linked glycosylation via mannose"/>
    <property type="evidence" value="ECO:0007669"/>
    <property type="project" value="UniProtKB-ARBA"/>
</dbReference>
<dbReference type="InterPro" id="IPR029044">
    <property type="entry name" value="Nucleotide-diphossugar_trans"/>
</dbReference>
<evidence type="ECO:0000256" key="10">
    <source>
        <dbReference type="ARBA" id="ARBA00023034"/>
    </source>
</evidence>
<reference evidence="21" key="3">
    <citation type="submission" date="2025-09" db="UniProtKB">
        <authorList>
            <consortium name="Ensembl"/>
        </authorList>
    </citation>
    <scope>IDENTIFICATION</scope>
</reference>
<gene>
    <name evidence="21" type="primary">LARGE2</name>
</gene>
<comment type="pathway">
    <text evidence="3">Protein modification; protein glycosylation.</text>
</comment>
<comment type="cofactor">
    <cofactor evidence="1">
        <name>Mn(2+)</name>
        <dbReference type="ChEBI" id="CHEBI:29035"/>
    </cofactor>
</comment>